<dbReference type="AlphaFoldDB" id="A0A022L136"/>
<comment type="caution">
    <text evidence="2">The sequence shown here is derived from an EMBL/GenBank/DDBJ whole genome shotgun (WGS) entry which is preliminary data.</text>
</comment>
<sequence length="121" mass="14015">MARPATVEEYLAGFEGPAFERLEELRDLVRREIPQAAEELKWGTPAYSTRTILVVIAAYKHHANIVLTPSTREMFSDRLEEFETGKGSVKLPYDRPVPTELLTEMIRYRLQECEEQGVNWM</sequence>
<reference evidence="2 3" key="1">
    <citation type="journal article" date="2013" name="Genome Announc.">
        <title>Draft genome sequence of an Actinobacterium, Brachybacterium muris strain UCD-AY4.</title>
        <authorList>
            <person name="Lo J.R."/>
            <person name="Lang J.M."/>
            <person name="Darling A.E."/>
            <person name="Eisen J.A."/>
            <person name="Coil D.A."/>
        </authorList>
    </citation>
    <scope>NUCLEOTIDE SEQUENCE [LARGE SCALE GENOMIC DNA]</scope>
    <source>
        <strain evidence="2 3">UCD-AY4</strain>
    </source>
</reference>
<dbReference type="EMBL" id="AORC01000002">
    <property type="protein sequence ID" value="EYT51207.1"/>
    <property type="molecule type" value="Genomic_DNA"/>
</dbReference>
<dbReference type="Pfam" id="PF08818">
    <property type="entry name" value="DUF1801"/>
    <property type="match status" value="1"/>
</dbReference>
<evidence type="ECO:0000259" key="1">
    <source>
        <dbReference type="Pfam" id="PF08818"/>
    </source>
</evidence>
<organism evidence="2 3">
    <name type="scientific">Brachybacterium muris UCD-AY4</name>
    <dbReference type="NCBI Taxonomy" id="1249481"/>
    <lineage>
        <taxon>Bacteria</taxon>
        <taxon>Bacillati</taxon>
        <taxon>Actinomycetota</taxon>
        <taxon>Actinomycetes</taxon>
        <taxon>Micrococcales</taxon>
        <taxon>Dermabacteraceae</taxon>
        <taxon>Brachybacterium</taxon>
    </lineage>
</organism>
<keyword evidence="3" id="KW-1185">Reference proteome</keyword>
<dbReference type="SUPFAM" id="SSF159888">
    <property type="entry name" value="YdhG-like"/>
    <property type="match status" value="1"/>
</dbReference>
<dbReference type="HOGENOM" id="CLU_128703_0_0_11"/>
<evidence type="ECO:0000313" key="3">
    <source>
        <dbReference type="Proteomes" id="UP000019754"/>
    </source>
</evidence>
<protein>
    <recommendedName>
        <fullName evidence="1">YdhG-like domain-containing protein</fullName>
    </recommendedName>
</protein>
<dbReference type="RefSeq" id="WP_017824654.1">
    <property type="nucleotide sequence ID" value="NZ_KB403091.1"/>
</dbReference>
<accession>A0A022L136</accession>
<dbReference type="Gene3D" id="3.90.1150.200">
    <property type="match status" value="1"/>
</dbReference>
<dbReference type="OrthoDB" id="3236524at2"/>
<proteinExistence type="predicted"/>
<evidence type="ECO:0000313" key="2">
    <source>
        <dbReference type="EMBL" id="EYT51207.1"/>
    </source>
</evidence>
<dbReference type="InterPro" id="IPR014922">
    <property type="entry name" value="YdhG-like"/>
</dbReference>
<name>A0A022L136_9MICO</name>
<feature type="domain" description="YdhG-like" evidence="1">
    <location>
        <begin position="20"/>
        <end position="109"/>
    </location>
</feature>
<dbReference type="Proteomes" id="UP000019754">
    <property type="component" value="Unassembled WGS sequence"/>
</dbReference>
<dbReference type="STRING" id="1249481.D641_0101780"/>
<gene>
    <name evidence="2" type="ORF">D641_0101780</name>
</gene>